<feature type="compositionally biased region" description="Acidic residues" evidence="1">
    <location>
        <begin position="938"/>
        <end position="951"/>
    </location>
</feature>
<feature type="compositionally biased region" description="Basic and acidic residues" evidence="1">
    <location>
        <begin position="607"/>
        <end position="618"/>
    </location>
</feature>
<organism evidence="4 5">
    <name type="scientific">Tremella mesenterica</name>
    <name type="common">Jelly fungus</name>
    <dbReference type="NCBI Taxonomy" id="5217"/>
    <lineage>
        <taxon>Eukaryota</taxon>
        <taxon>Fungi</taxon>
        <taxon>Dikarya</taxon>
        <taxon>Basidiomycota</taxon>
        <taxon>Agaricomycotina</taxon>
        <taxon>Tremellomycetes</taxon>
        <taxon>Tremellales</taxon>
        <taxon>Tremellaceae</taxon>
        <taxon>Tremella</taxon>
    </lineage>
</organism>
<dbReference type="PROSITE" id="PS50006">
    <property type="entry name" value="FHA_DOMAIN"/>
    <property type="match status" value="1"/>
</dbReference>
<feature type="compositionally biased region" description="Basic and acidic residues" evidence="1">
    <location>
        <begin position="1299"/>
        <end position="1325"/>
    </location>
</feature>
<keyword evidence="2" id="KW-0812">Transmembrane</keyword>
<dbReference type="SUPFAM" id="SSF49879">
    <property type="entry name" value="SMAD/FHA domain"/>
    <property type="match status" value="1"/>
</dbReference>
<accession>A0A4Q1BNX9</accession>
<dbReference type="Proteomes" id="UP000289152">
    <property type="component" value="Unassembled WGS sequence"/>
</dbReference>
<feature type="compositionally biased region" description="Basic and acidic residues" evidence="1">
    <location>
        <begin position="52"/>
        <end position="86"/>
    </location>
</feature>
<evidence type="ECO:0000256" key="2">
    <source>
        <dbReference type="SAM" id="Phobius"/>
    </source>
</evidence>
<dbReference type="InterPro" id="IPR008984">
    <property type="entry name" value="SMAD_FHA_dom_sf"/>
</dbReference>
<feature type="compositionally biased region" description="Basic and acidic residues" evidence="1">
    <location>
        <begin position="691"/>
        <end position="704"/>
    </location>
</feature>
<comment type="caution">
    <text evidence="4">The sequence shown here is derived from an EMBL/GenBank/DDBJ whole genome shotgun (WGS) entry which is preliminary data.</text>
</comment>
<feature type="compositionally biased region" description="Basic and acidic residues" evidence="1">
    <location>
        <begin position="849"/>
        <end position="875"/>
    </location>
</feature>
<dbReference type="EMBL" id="SDIL01000031">
    <property type="protein sequence ID" value="RXK39442.1"/>
    <property type="molecule type" value="Genomic_DNA"/>
</dbReference>
<feature type="compositionally biased region" description="Polar residues" evidence="1">
    <location>
        <begin position="877"/>
        <end position="895"/>
    </location>
</feature>
<feature type="compositionally biased region" description="Basic and acidic residues" evidence="1">
    <location>
        <begin position="896"/>
        <end position="905"/>
    </location>
</feature>
<feature type="compositionally biased region" description="Acidic residues" evidence="1">
    <location>
        <begin position="959"/>
        <end position="1041"/>
    </location>
</feature>
<dbReference type="Pfam" id="PF00498">
    <property type="entry name" value="FHA"/>
    <property type="match status" value="1"/>
</dbReference>
<feature type="domain" description="FHA" evidence="3">
    <location>
        <begin position="117"/>
        <end position="168"/>
    </location>
</feature>
<gene>
    <name evidence="4" type="ORF">M231_03275</name>
</gene>
<feature type="compositionally biased region" description="Polar residues" evidence="1">
    <location>
        <begin position="620"/>
        <end position="644"/>
    </location>
</feature>
<feature type="region of interest" description="Disordered" evidence="1">
    <location>
        <begin position="582"/>
        <end position="1078"/>
    </location>
</feature>
<feature type="region of interest" description="Disordered" evidence="1">
    <location>
        <begin position="25"/>
        <end position="86"/>
    </location>
</feature>
<protein>
    <recommendedName>
        <fullName evidence="3">FHA domain-containing protein</fullName>
    </recommendedName>
</protein>
<dbReference type="OrthoDB" id="4096268at2759"/>
<feature type="compositionally biased region" description="Acidic residues" evidence="1">
    <location>
        <begin position="777"/>
        <end position="798"/>
    </location>
</feature>
<evidence type="ECO:0000313" key="5">
    <source>
        <dbReference type="Proteomes" id="UP000289152"/>
    </source>
</evidence>
<dbReference type="InParanoid" id="A0A4Q1BNX9"/>
<reference evidence="4 5" key="1">
    <citation type="submission" date="2016-06" db="EMBL/GenBank/DDBJ databases">
        <title>Evolution of pathogenesis and genome organization in the Tremellales.</title>
        <authorList>
            <person name="Cuomo C."/>
            <person name="Litvintseva A."/>
            <person name="Heitman J."/>
            <person name="Chen Y."/>
            <person name="Sun S."/>
            <person name="Springer D."/>
            <person name="Dromer F."/>
            <person name="Young S."/>
            <person name="Zeng Q."/>
            <person name="Chapman S."/>
            <person name="Gujja S."/>
            <person name="Saif S."/>
            <person name="Birren B."/>
        </authorList>
    </citation>
    <scope>NUCLEOTIDE SEQUENCE [LARGE SCALE GENOMIC DNA]</scope>
    <source>
        <strain evidence="4 5">ATCC 28783</strain>
    </source>
</reference>
<feature type="compositionally biased region" description="Basic and acidic residues" evidence="1">
    <location>
        <begin position="364"/>
        <end position="373"/>
    </location>
</feature>
<feature type="compositionally biased region" description="Basic and acidic residues" evidence="1">
    <location>
        <begin position="926"/>
        <end position="935"/>
    </location>
</feature>
<sequence length="1354" mass="152348">MPKPILIADPYLCLVPLPPLVIPNITPRTQSPVRPPTPYYATHHNRSGSHPSVKDDKAPLIKERESLERAEEQVNGKRQNSEEKKSIKITEKEWKFSLDDLIRVRHPDQGGDLKKGVMVGRMRKESENISQAMHLDNNLISRTHAEIFIDHHGQPFLLDTKSLHGTYILSPSDLSVLKELKKGVPYPLNHSDLLRFGKKFKDELAPPVFRVEIPRQWSHLHNLDRSRAPKPVFHPYLERPMTVRIHILERAVSPRNHRASLGDSEEDAWLSGNSLKYRTTESGVGKRDKSVSHKETARHKHHGHHEHHKTSTVVSKMPIAKVTPPRSTHQDRKIQLPVVKSEHRHREEDDIAKLNESQLTSSKLSDEQVKKTESPPIGLETKGKPSSPPVSTKGAYGVPPSVLYDTDEDRAFDRSRSGSGQPASRISQLDQVAEEEEIIVTSTSKKMKIEAIMVDSDVEIITPISRPMKKNGSSTSPFVVDDDDGLPEVRDIHDKALFSALDNPTQDAKQGTQGTDTVDLGVRPVHPIAEEIRLEHRQIHQLHIRLDIAEFPPKHGHGVMAVVGEASIDLNSTGQLKEHIKKEGVPVTSADLPKSDDERYASATSCEHADFRSTDDLSHVPTTTISPTYKPSLSTPTRQSSSPVNRPRTPSIKDDNKPDSQSVDNDDEDRYSEDSMTLSEVRAPGAYVRLWHKDEYPQSERSSEADDSNWSYGSEVDDEGDGSEDSHMSYGSDKYDDEERSCSESMSESEESDLSYGSQRYDGKPEESHSPYASERYDDDSSSLYDEEEEELAYDDEDSHMSDHSEQDGRSYVSEADDASRRSDDGELYVSQHQNSDRHEISDFSDAPDVDKPYEDDRDESSNYEHDDRLNHPAQDEASNVSVDESNHLSGLTKISDSHKEDLHTALKVGQNILGKRQTVELLNASERESERRGDGMGYEDEEPGDGVDYVDEQRGDVMEYDEDGDLEDQEDYDEEDEQAEEDCEDEEEEEDYENEEEEEEDDYAEDEDEYGEEDDYLEDEEDTHVDEGEQEVMDQAEDQEYDRHDKHEKEDVGNHDEDNVDSAPMVDNPNIFQTSDETPLTHVIETVQVGNSVHSRAADVHVSSTDNSHTIHGNCEMPPSQVMGVIAVGDSVNSESVDHRAEEIIVKDEHGVTQQTESMWRMASPLESLSTGMMEFSEAVWSSSRLGTYDTTRPLMYNVNDNLHFRTPSLTSSNRASSQEVILTPPTKRKLSEVEEQVTIDTAVQTEQHFLSSINIHVPSPRTPSASLTSGHTSSSHTSAPNETSPVQDKQPGVVTHARGEKERQDEQRHKKEIERERRTGEPPRKKRDLGMVVLGMALGTAATIAGLLQFAD</sequence>
<dbReference type="Gene3D" id="2.60.200.20">
    <property type="match status" value="1"/>
</dbReference>
<evidence type="ECO:0000259" key="3">
    <source>
        <dbReference type="PROSITE" id="PS50006"/>
    </source>
</evidence>
<dbReference type="VEuPathDB" id="FungiDB:TREMEDRAFT_60770"/>
<feature type="transmembrane region" description="Helical" evidence="2">
    <location>
        <begin position="1331"/>
        <end position="1353"/>
    </location>
</feature>
<feature type="region of interest" description="Disordered" evidence="1">
    <location>
        <begin position="411"/>
        <end position="430"/>
    </location>
</feature>
<keyword evidence="2" id="KW-1133">Transmembrane helix</keyword>
<keyword evidence="5" id="KW-1185">Reference proteome</keyword>
<feature type="compositionally biased region" description="Polar residues" evidence="1">
    <location>
        <begin position="417"/>
        <end position="430"/>
    </location>
</feature>
<name>A0A4Q1BNX9_TREME</name>
<feature type="region of interest" description="Disordered" evidence="1">
    <location>
        <begin position="1256"/>
        <end position="1329"/>
    </location>
</feature>
<proteinExistence type="predicted"/>
<dbReference type="InterPro" id="IPR000253">
    <property type="entry name" value="FHA_dom"/>
</dbReference>
<feature type="compositionally biased region" description="Basic and acidic residues" evidence="1">
    <location>
        <begin position="328"/>
        <end position="353"/>
    </location>
</feature>
<feature type="compositionally biased region" description="Basic and acidic residues" evidence="1">
    <location>
        <begin position="799"/>
        <end position="809"/>
    </location>
</feature>
<evidence type="ECO:0000313" key="4">
    <source>
        <dbReference type="EMBL" id="RXK39442.1"/>
    </source>
</evidence>
<feature type="compositionally biased region" description="Basic and acidic residues" evidence="1">
    <location>
        <begin position="1042"/>
        <end position="1058"/>
    </location>
</feature>
<feature type="region of interest" description="Disordered" evidence="1">
    <location>
        <begin position="279"/>
        <end position="399"/>
    </location>
</feature>
<keyword evidence="2" id="KW-0472">Membrane</keyword>
<dbReference type="STRING" id="5217.A0A4Q1BNX9"/>
<evidence type="ECO:0000256" key="1">
    <source>
        <dbReference type="SAM" id="MobiDB-lite"/>
    </source>
</evidence>
<feature type="compositionally biased region" description="Basic residues" evidence="1">
    <location>
        <begin position="296"/>
        <end position="310"/>
    </location>
</feature>
<feature type="compositionally biased region" description="Basic and acidic residues" evidence="1">
    <location>
        <begin position="284"/>
        <end position="295"/>
    </location>
</feature>
<feature type="compositionally biased region" description="Low complexity" evidence="1">
    <location>
        <begin position="1266"/>
        <end position="1281"/>
    </location>
</feature>